<accession>A0A6L2MTQ7</accession>
<evidence type="ECO:0000313" key="1">
    <source>
        <dbReference type="EMBL" id="GEU77368.1"/>
    </source>
</evidence>
<dbReference type="EMBL" id="BKCJ010007458">
    <property type="protein sequence ID" value="GEU77368.1"/>
    <property type="molecule type" value="Genomic_DNA"/>
</dbReference>
<organism evidence="1">
    <name type="scientific">Tanacetum cinerariifolium</name>
    <name type="common">Dalmatian daisy</name>
    <name type="synonym">Chrysanthemum cinerariifolium</name>
    <dbReference type="NCBI Taxonomy" id="118510"/>
    <lineage>
        <taxon>Eukaryota</taxon>
        <taxon>Viridiplantae</taxon>
        <taxon>Streptophyta</taxon>
        <taxon>Embryophyta</taxon>
        <taxon>Tracheophyta</taxon>
        <taxon>Spermatophyta</taxon>
        <taxon>Magnoliopsida</taxon>
        <taxon>eudicotyledons</taxon>
        <taxon>Gunneridae</taxon>
        <taxon>Pentapetalae</taxon>
        <taxon>asterids</taxon>
        <taxon>campanulids</taxon>
        <taxon>Asterales</taxon>
        <taxon>Asteraceae</taxon>
        <taxon>Asteroideae</taxon>
        <taxon>Anthemideae</taxon>
        <taxon>Anthemidinae</taxon>
        <taxon>Tanacetum</taxon>
    </lineage>
</organism>
<dbReference type="AlphaFoldDB" id="A0A6L2MTQ7"/>
<reference evidence="1" key="1">
    <citation type="journal article" date="2019" name="Sci. Rep.">
        <title>Draft genome of Tanacetum cinerariifolium, the natural source of mosquito coil.</title>
        <authorList>
            <person name="Yamashiro T."/>
            <person name="Shiraishi A."/>
            <person name="Satake H."/>
            <person name="Nakayama K."/>
        </authorList>
    </citation>
    <scope>NUCLEOTIDE SEQUENCE</scope>
</reference>
<protein>
    <submittedName>
        <fullName evidence="1">Uncharacterized protein</fullName>
    </submittedName>
</protein>
<gene>
    <name evidence="1" type="ORF">Tci_049346</name>
</gene>
<name>A0A6L2MTQ7_TANCI</name>
<comment type="caution">
    <text evidence="1">The sequence shown here is derived from an EMBL/GenBank/DDBJ whole genome shotgun (WGS) entry which is preliminary data.</text>
</comment>
<proteinExistence type="predicted"/>
<sequence>MGNEELSTIPKKESDKVIKSSVKDFVPILSESEDMSESDSDDVDEIELQLHRDPSTPKMSVASIFKGITNELPLEENDGLFDFESKETEWKKIFYDALIDDLITEDKVFDPEIHEKKISPTNVKLTFEDRHYLFFTYVIQIFLPYLIYLMDSPFLLSSESEDIIFDTSISAFLFLAPMASHRSGTLMCFNVYPNILNESPIEICSSTRFNPDITMIWGESS</sequence>